<dbReference type="InterPro" id="IPR029068">
    <property type="entry name" value="Glyas_Bleomycin-R_OHBP_Dase"/>
</dbReference>
<evidence type="ECO:0000259" key="1">
    <source>
        <dbReference type="PROSITE" id="PS51819"/>
    </source>
</evidence>
<sequence length="128" mass="14323">MEINMISWFEVPVTDMERAKKFYETVFKVEIAIRDFGGILMGWFPPAEDITSPGISGSLVCHKDFIPSSSHGPLLYFNSQSGDLSDELSRVEEAGGTILQRKTLIDKEIGYMALLLDTEGNRIALYNT</sequence>
<accession>A0A917I0V9</accession>
<gene>
    <name evidence="2" type="ORF">GCM10011416_19020</name>
</gene>
<dbReference type="PROSITE" id="PS51819">
    <property type="entry name" value="VOC"/>
    <property type="match status" value="1"/>
</dbReference>
<keyword evidence="3" id="KW-1185">Reference proteome</keyword>
<dbReference type="RefSeq" id="WP_188599091.1">
    <property type="nucleotide sequence ID" value="NZ_BMJW01000002.1"/>
</dbReference>
<organism evidence="2 3">
    <name type="scientific">Polaribacter pacificus</name>
    <dbReference type="NCBI Taxonomy" id="1775173"/>
    <lineage>
        <taxon>Bacteria</taxon>
        <taxon>Pseudomonadati</taxon>
        <taxon>Bacteroidota</taxon>
        <taxon>Flavobacteriia</taxon>
        <taxon>Flavobacteriales</taxon>
        <taxon>Flavobacteriaceae</taxon>
    </lineage>
</organism>
<evidence type="ECO:0000313" key="2">
    <source>
        <dbReference type="EMBL" id="GGH00599.1"/>
    </source>
</evidence>
<dbReference type="PANTHER" id="PTHR33993">
    <property type="entry name" value="GLYOXALASE-RELATED"/>
    <property type="match status" value="1"/>
</dbReference>
<evidence type="ECO:0000313" key="3">
    <source>
        <dbReference type="Proteomes" id="UP000633278"/>
    </source>
</evidence>
<dbReference type="PANTHER" id="PTHR33993:SF2">
    <property type="entry name" value="VOC DOMAIN-CONTAINING PROTEIN"/>
    <property type="match status" value="1"/>
</dbReference>
<proteinExistence type="predicted"/>
<feature type="domain" description="VOC" evidence="1">
    <location>
        <begin position="5"/>
        <end position="128"/>
    </location>
</feature>
<comment type="caution">
    <text evidence="2">The sequence shown here is derived from an EMBL/GenBank/DDBJ whole genome shotgun (WGS) entry which is preliminary data.</text>
</comment>
<dbReference type="InterPro" id="IPR052164">
    <property type="entry name" value="Anthracycline_SecMetBiosynth"/>
</dbReference>
<dbReference type="Gene3D" id="3.10.180.10">
    <property type="entry name" value="2,3-Dihydroxybiphenyl 1,2-Dioxygenase, domain 1"/>
    <property type="match status" value="1"/>
</dbReference>
<dbReference type="SUPFAM" id="SSF54593">
    <property type="entry name" value="Glyoxalase/Bleomycin resistance protein/Dihydroxybiphenyl dioxygenase"/>
    <property type="match status" value="1"/>
</dbReference>
<dbReference type="Proteomes" id="UP000633278">
    <property type="component" value="Unassembled WGS sequence"/>
</dbReference>
<reference evidence="2" key="1">
    <citation type="journal article" date="2014" name="Int. J. Syst. Evol. Microbiol.">
        <title>Complete genome sequence of Corynebacterium casei LMG S-19264T (=DSM 44701T), isolated from a smear-ripened cheese.</title>
        <authorList>
            <consortium name="US DOE Joint Genome Institute (JGI-PGF)"/>
            <person name="Walter F."/>
            <person name="Albersmeier A."/>
            <person name="Kalinowski J."/>
            <person name="Ruckert C."/>
        </authorList>
    </citation>
    <scope>NUCLEOTIDE SEQUENCE</scope>
    <source>
        <strain evidence="2">CGMCC 1.15763</strain>
    </source>
</reference>
<dbReference type="InterPro" id="IPR037523">
    <property type="entry name" value="VOC_core"/>
</dbReference>
<name>A0A917I0V9_9FLAO</name>
<dbReference type="CDD" id="cd07247">
    <property type="entry name" value="SgaA_N_like"/>
    <property type="match status" value="1"/>
</dbReference>
<protein>
    <submittedName>
        <fullName evidence="2">Glyoxalase</fullName>
    </submittedName>
</protein>
<reference evidence="2" key="2">
    <citation type="submission" date="2020-09" db="EMBL/GenBank/DDBJ databases">
        <authorList>
            <person name="Sun Q."/>
            <person name="Zhou Y."/>
        </authorList>
    </citation>
    <scope>NUCLEOTIDE SEQUENCE</scope>
    <source>
        <strain evidence="2">CGMCC 1.15763</strain>
    </source>
</reference>
<dbReference type="AlphaFoldDB" id="A0A917I0V9"/>
<dbReference type="EMBL" id="BMJW01000002">
    <property type="protein sequence ID" value="GGH00599.1"/>
    <property type="molecule type" value="Genomic_DNA"/>
</dbReference>